<dbReference type="PANTHER" id="PTHR11638:SF184">
    <property type="entry name" value="ATPASE WITH CHAPERONE ACTIVITY"/>
    <property type="match status" value="1"/>
</dbReference>
<keyword evidence="2" id="KW-0067">ATP-binding</keyword>
<dbReference type="GO" id="GO:0034605">
    <property type="term" value="P:cellular response to heat"/>
    <property type="evidence" value="ECO:0007669"/>
    <property type="project" value="TreeGrafter"/>
</dbReference>
<feature type="domain" description="ClpA/ClpB AAA lid" evidence="5">
    <location>
        <begin position="28"/>
        <end position="120"/>
    </location>
</feature>
<dbReference type="InterPro" id="IPR041546">
    <property type="entry name" value="ClpA/ClpB_AAA_lid"/>
</dbReference>
<dbReference type="Pfam" id="PF17871">
    <property type="entry name" value="AAA_lid_9"/>
    <property type="match status" value="1"/>
</dbReference>
<protein>
    <submittedName>
        <fullName evidence="6">Putative type VI secretion protein</fullName>
    </submittedName>
</protein>
<gene>
    <name evidence="6" type="primary">clpV1_4</name>
    <name evidence="6" type="ORF">NCTC9044_02572</name>
</gene>
<dbReference type="SUPFAM" id="SSF52540">
    <property type="entry name" value="P-loop containing nucleoside triphosphate hydrolases"/>
    <property type="match status" value="1"/>
</dbReference>
<dbReference type="GO" id="GO:0016887">
    <property type="term" value="F:ATP hydrolysis activity"/>
    <property type="evidence" value="ECO:0007669"/>
    <property type="project" value="TreeGrafter"/>
</dbReference>
<evidence type="ECO:0000256" key="2">
    <source>
        <dbReference type="ARBA" id="ARBA00022840"/>
    </source>
</evidence>
<evidence type="ECO:0000259" key="5">
    <source>
        <dbReference type="Pfam" id="PF17871"/>
    </source>
</evidence>
<evidence type="ECO:0000313" key="6">
    <source>
        <dbReference type="EMBL" id="VED10833.1"/>
    </source>
</evidence>
<evidence type="ECO:0000313" key="7">
    <source>
        <dbReference type="Proteomes" id="UP000271797"/>
    </source>
</evidence>
<dbReference type="GO" id="GO:0005524">
    <property type="term" value="F:ATP binding"/>
    <property type="evidence" value="ECO:0007669"/>
    <property type="project" value="UniProtKB-KW"/>
</dbReference>
<dbReference type="Gene3D" id="3.40.50.300">
    <property type="entry name" value="P-loop containing nucleotide triphosphate hydrolases"/>
    <property type="match status" value="2"/>
</dbReference>
<keyword evidence="4" id="KW-1133">Transmembrane helix</keyword>
<dbReference type="AlphaFoldDB" id="A0A3S4NTB6"/>
<feature type="transmembrane region" description="Helical" evidence="4">
    <location>
        <begin position="179"/>
        <end position="205"/>
    </location>
</feature>
<feature type="transmembrane region" description="Helical" evidence="4">
    <location>
        <begin position="217"/>
        <end position="236"/>
    </location>
</feature>
<keyword evidence="1" id="KW-0547">Nucleotide-binding</keyword>
<keyword evidence="3" id="KW-0175">Coiled coil</keyword>
<name>A0A3S4NTB6_ECOLX</name>
<dbReference type="EMBL" id="LR134238">
    <property type="protein sequence ID" value="VED10833.1"/>
    <property type="molecule type" value="Genomic_DNA"/>
</dbReference>
<dbReference type="InterPro" id="IPR050130">
    <property type="entry name" value="ClpA_ClpB"/>
</dbReference>
<dbReference type="Proteomes" id="UP000271797">
    <property type="component" value="Chromosome"/>
</dbReference>
<organism evidence="6 7">
    <name type="scientific">Escherichia coli</name>
    <dbReference type="NCBI Taxonomy" id="562"/>
    <lineage>
        <taxon>Bacteria</taxon>
        <taxon>Pseudomonadati</taxon>
        <taxon>Pseudomonadota</taxon>
        <taxon>Gammaproteobacteria</taxon>
        <taxon>Enterobacterales</taxon>
        <taxon>Enterobacteriaceae</taxon>
        <taxon>Escherichia</taxon>
    </lineage>
</organism>
<sequence>MGEYKKYFEKDGALARRFQIVKVAEPNQDVTAEMLRSLLPMMEKHHNVSIREEAITATVHLSDRYLHGRRQPDKSVSLLDTACSRVAVSQSTSPDAIQDVEASLVRYQGELALLTQERSDVLRQEMLANKIAQLEEELEQLKSAWRHQSELVAKYKVQMIFHQRICTEKNWKVHIRKTVLWFLSVWIKIVLLMLFLGGQVFHWVYALMVNNKSIRSVKMLGAASFGAAICYVRYCITSSYLSGRS</sequence>
<evidence type="ECO:0000256" key="1">
    <source>
        <dbReference type="ARBA" id="ARBA00022741"/>
    </source>
</evidence>
<proteinExistence type="predicted"/>
<accession>A0A3S4NTB6</accession>
<evidence type="ECO:0000256" key="4">
    <source>
        <dbReference type="SAM" id="Phobius"/>
    </source>
</evidence>
<dbReference type="GO" id="GO:0005737">
    <property type="term" value="C:cytoplasm"/>
    <property type="evidence" value="ECO:0007669"/>
    <property type="project" value="TreeGrafter"/>
</dbReference>
<dbReference type="InterPro" id="IPR027417">
    <property type="entry name" value="P-loop_NTPase"/>
</dbReference>
<reference evidence="6 7" key="1">
    <citation type="submission" date="2018-12" db="EMBL/GenBank/DDBJ databases">
        <authorList>
            <consortium name="Pathogen Informatics"/>
        </authorList>
    </citation>
    <scope>NUCLEOTIDE SEQUENCE [LARGE SCALE GENOMIC DNA]</scope>
    <source>
        <strain evidence="6 7">NCTC9044</strain>
    </source>
</reference>
<keyword evidence="4" id="KW-0812">Transmembrane</keyword>
<keyword evidence="4" id="KW-0472">Membrane</keyword>
<feature type="coiled-coil region" evidence="3">
    <location>
        <begin position="97"/>
        <end position="151"/>
    </location>
</feature>
<evidence type="ECO:0000256" key="3">
    <source>
        <dbReference type="SAM" id="Coils"/>
    </source>
</evidence>
<dbReference type="PANTHER" id="PTHR11638">
    <property type="entry name" value="ATP-DEPENDENT CLP PROTEASE"/>
    <property type="match status" value="1"/>
</dbReference>